<feature type="compositionally biased region" description="Acidic residues" evidence="6">
    <location>
        <begin position="154"/>
        <end position="166"/>
    </location>
</feature>
<sequence length="241" mass="25640">MVFTHNDQFDTINLSRNSIRRLDNIPLLKRLDTILLPFNQISKIDPSICKNLPSLQTLNLSNNYIKDLSELRHLTGLAKLRSLSLDGNDVASADKYRLVVAYLLPQVKILDYQRIKMAERREARAFFQSADLPVAFRQFLHDGAPVEAATGADSDSDTEETAEEGAPEAAPAGAAAGAAARPGAALSEADRQALIAAIESASSLDEAARLGKILQSGGSAADVQRALAASKTAAAATPASS</sequence>
<dbReference type="InterPro" id="IPR032675">
    <property type="entry name" value="LRR_dom_sf"/>
</dbReference>
<name>A0A058Z8L1_FONAL</name>
<dbReference type="InterPro" id="IPR001611">
    <property type="entry name" value="Leu-rich_rpt"/>
</dbReference>
<evidence type="ECO:0000256" key="2">
    <source>
        <dbReference type="ARBA" id="ARBA00022614"/>
    </source>
</evidence>
<proteinExistence type="inferred from homology"/>
<dbReference type="PROSITE" id="PS51450">
    <property type="entry name" value="LRR"/>
    <property type="match status" value="1"/>
</dbReference>
<organism evidence="7">
    <name type="scientific">Fonticula alba</name>
    <name type="common">Slime mold</name>
    <dbReference type="NCBI Taxonomy" id="691883"/>
    <lineage>
        <taxon>Eukaryota</taxon>
        <taxon>Rotosphaerida</taxon>
        <taxon>Fonticulaceae</taxon>
        <taxon>Fonticula</taxon>
    </lineage>
</organism>
<evidence type="ECO:0008006" key="9">
    <source>
        <dbReference type="Google" id="ProtNLM"/>
    </source>
</evidence>
<dbReference type="Proteomes" id="UP000030693">
    <property type="component" value="Unassembled WGS sequence"/>
</dbReference>
<dbReference type="RefSeq" id="XP_009494779.1">
    <property type="nucleotide sequence ID" value="XM_009496504.1"/>
</dbReference>
<evidence type="ECO:0000256" key="1">
    <source>
        <dbReference type="ARBA" id="ARBA00004123"/>
    </source>
</evidence>
<dbReference type="GO" id="GO:0000398">
    <property type="term" value="P:mRNA splicing, via spliceosome"/>
    <property type="evidence" value="ECO:0007669"/>
    <property type="project" value="InterPro"/>
</dbReference>
<dbReference type="AlphaFoldDB" id="A0A058Z8L1"/>
<dbReference type="GO" id="GO:0005634">
    <property type="term" value="C:nucleus"/>
    <property type="evidence" value="ECO:0007669"/>
    <property type="project" value="UniProtKB-SubCell"/>
</dbReference>
<keyword evidence="3" id="KW-0677">Repeat</keyword>
<dbReference type="Gene3D" id="3.80.10.10">
    <property type="entry name" value="Ribonuclease Inhibitor"/>
    <property type="match status" value="1"/>
</dbReference>
<feature type="region of interest" description="Disordered" evidence="6">
    <location>
        <begin position="147"/>
        <end position="181"/>
    </location>
</feature>
<dbReference type="GeneID" id="20527318"/>
<evidence type="ECO:0000313" key="7">
    <source>
        <dbReference type="EMBL" id="KCV70263.1"/>
    </source>
</evidence>
<dbReference type="STRING" id="691883.A0A058Z8L1"/>
<comment type="subcellular location">
    <subcellularLocation>
        <location evidence="1">Nucleus</location>
    </subcellularLocation>
</comment>
<dbReference type="GO" id="GO:0030620">
    <property type="term" value="F:U2 snRNA binding"/>
    <property type="evidence" value="ECO:0007669"/>
    <property type="project" value="InterPro"/>
</dbReference>
<dbReference type="PANTHER" id="PTHR10552:SF6">
    <property type="entry name" value="U2 SMALL NUCLEAR RIBONUCLEOPROTEIN A"/>
    <property type="match status" value="1"/>
</dbReference>
<evidence type="ECO:0000256" key="6">
    <source>
        <dbReference type="SAM" id="MobiDB-lite"/>
    </source>
</evidence>
<dbReference type="EMBL" id="KB932204">
    <property type="protein sequence ID" value="KCV70263.1"/>
    <property type="molecule type" value="Genomic_DNA"/>
</dbReference>
<protein>
    <recommendedName>
        <fullName evidence="9">U2A'/phosphoprotein 32 family A C-terminal domain-containing protein</fullName>
    </recommendedName>
</protein>
<comment type="similarity">
    <text evidence="5">Belongs to the U2 small nuclear ribonucleoprotein A family.</text>
</comment>
<evidence type="ECO:0000256" key="3">
    <source>
        <dbReference type="ARBA" id="ARBA00022737"/>
    </source>
</evidence>
<dbReference type="OrthoDB" id="433501at2759"/>
<dbReference type="SUPFAM" id="SSF52058">
    <property type="entry name" value="L domain-like"/>
    <property type="match status" value="1"/>
</dbReference>
<keyword evidence="8" id="KW-1185">Reference proteome</keyword>
<dbReference type="Pfam" id="PF14580">
    <property type="entry name" value="LRR_9"/>
    <property type="match status" value="1"/>
</dbReference>
<evidence type="ECO:0000256" key="4">
    <source>
        <dbReference type="ARBA" id="ARBA00023242"/>
    </source>
</evidence>
<dbReference type="InterPro" id="IPR044640">
    <property type="entry name" value="RU2A"/>
</dbReference>
<evidence type="ECO:0000256" key="5">
    <source>
        <dbReference type="ARBA" id="ARBA00024196"/>
    </source>
</evidence>
<evidence type="ECO:0000313" key="8">
    <source>
        <dbReference type="Proteomes" id="UP000030693"/>
    </source>
</evidence>
<dbReference type="PANTHER" id="PTHR10552">
    <property type="entry name" value="U2 SMALL NUCLEAR RIBONUCLEOPROTEIN A"/>
    <property type="match status" value="1"/>
</dbReference>
<gene>
    <name evidence="7" type="ORF">H696_02593</name>
</gene>
<accession>A0A058Z8L1</accession>
<dbReference type="eggNOG" id="KOG1644">
    <property type="taxonomic scope" value="Eukaryota"/>
</dbReference>
<keyword evidence="4" id="KW-0539">Nucleus</keyword>
<reference evidence="7" key="1">
    <citation type="submission" date="2013-04" db="EMBL/GenBank/DDBJ databases">
        <title>The Genome Sequence of Fonticula alba ATCC 38817.</title>
        <authorList>
            <consortium name="The Broad Institute Genomics Platform"/>
            <person name="Russ C."/>
            <person name="Cuomo C."/>
            <person name="Burger G."/>
            <person name="Gray M.W."/>
            <person name="Holland P.W.H."/>
            <person name="King N."/>
            <person name="Lang F.B.F."/>
            <person name="Roger A.J."/>
            <person name="Ruiz-Trillo I."/>
            <person name="Brown M."/>
            <person name="Walker B."/>
            <person name="Young S."/>
            <person name="Zeng Q."/>
            <person name="Gargeya S."/>
            <person name="Fitzgerald M."/>
            <person name="Haas B."/>
            <person name="Abouelleil A."/>
            <person name="Allen A.W."/>
            <person name="Alvarado L."/>
            <person name="Arachchi H.M."/>
            <person name="Berlin A.M."/>
            <person name="Chapman S.B."/>
            <person name="Gainer-Dewar J."/>
            <person name="Goldberg J."/>
            <person name="Griggs A."/>
            <person name="Gujja S."/>
            <person name="Hansen M."/>
            <person name="Howarth C."/>
            <person name="Imamovic A."/>
            <person name="Ireland A."/>
            <person name="Larimer J."/>
            <person name="McCowan C."/>
            <person name="Murphy C."/>
            <person name="Pearson M."/>
            <person name="Poon T.W."/>
            <person name="Priest M."/>
            <person name="Roberts A."/>
            <person name="Saif S."/>
            <person name="Shea T."/>
            <person name="Sisk P."/>
            <person name="Sykes S."/>
            <person name="Wortman J."/>
            <person name="Nusbaum C."/>
            <person name="Birren B."/>
        </authorList>
    </citation>
    <scope>NUCLEOTIDE SEQUENCE [LARGE SCALE GENOMIC DNA]</scope>
    <source>
        <strain evidence="7">ATCC 38817</strain>
    </source>
</reference>
<feature type="compositionally biased region" description="Low complexity" evidence="6">
    <location>
        <begin position="167"/>
        <end position="181"/>
    </location>
</feature>
<dbReference type="OMA" id="PQFTNTM"/>
<keyword evidence="2" id="KW-0433">Leucine-rich repeat</keyword>